<proteinExistence type="inferred from homology"/>
<dbReference type="InterPro" id="IPR029058">
    <property type="entry name" value="AB_hydrolase_fold"/>
</dbReference>
<evidence type="ECO:0000256" key="5">
    <source>
        <dbReference type="ARBA" id="ARBA00023180"/>
    </source>
</evidence>
<keyword evidence="5" id="KW-0325">Glycoprotein</keyword>
<comment type="similarity">
    <text evidence="1">Belongs to the peptidase S28 family.</text>
</comment>
<dbReference type="EMBL" id="KQ474092">
    <property type="protein sequence ID" value="KPV71607.1"/>
    <property type="molecule type" value="Genomic_DNA"/>
</dbReference>
<evidence type="ECO:0000256" key="1">
    <source>
        <dbReference type="ARBA" id="ARBA00011079"/>
    </source>
</evidence>
<dbReference type="GeneID" id="28978804"/>
<feature type="chain" id="PRO_5006156686" evidence="7">
    <location>
        <begin position="18"/>
        <end position="603"/>
    </location>
</feature>
<dbReference type="AlphaFoldDB" id="A0A0P9EQ07"/>
<dbReference type="PANTHER" id="PTHR11010">
    <property type="entry name" value="PROTEASE S28 PRO-X CARBOXYPEPTIDASE-RELATED"/>
    <property type="match status" value="1"/>
</dbReference>
<keyword evidence="2" id="KW-0645">Protease</keyword>
<evidence type="ECO:0000313" key="8">
    <source>
        <dbReference type="EMBL" id="KPV71607.1"/>
    </source>
</evidence>
<gene>
    <name evidence="8" type="ORF">RHOBADRAFT_56456</name>
</gene>
<evidence type="ECO:0000313" key="9">
    <source>
        <dbReference type="Proteomes" id="UP000053890"/>
    </source>
</evidence>
<evidence type="ECO:0000256" key="2">
    <source>
        <dbReference type="ARBA" id="ARBA00022670"/>
    </source>
</evidence>
<name>A0A0P9EQ07_RHOGW</name>
<dbReference type="PANTHER" id="PTHR11010:SF117">
    <property type="entry name" value="SERINE PROTEASE 16"/>
    <property type="match status" value="1"/>
</dbReference>
<feature type="compositionally biased region" description="Basic and acidic residues" evidence="6">
    <location>
        <begin position="594"/>
        <end position="603"/>
    </location>
</feature>
<dbReference type="OrthoDB" id="2130629at2759"/>
<dbReference type="Proteomes" id="UP000053890">
    <property type="component" value="Unassembled WGS sequence"/>
</dbReference>
<dbReference type="GO" id="GO:0008239">
    <property type="term" value="F:dipeptidyl-peptidase activity"/>
    <property type="evidence" value="ECO:0007669"/>
    <property type="project" value="TreeGrafter"/>
</dbReference>
<dbReference type="SUPFAM" id="SSF53474">
    <property type="entry name" value="alpha/beta-Hydrolases"/>
    <property type="match status" value="1"/>
</dbReference>
<organism evidence="8 9">
    <name type="scientific">Rhodotorula graminis (strain WP1)</name>
    <dbReference type="NCBI Taxonomy" id="578459"/>
    <lineage>
        <taxon>Eukaryota</taxon>
        <taxon>Fungi</taxon>
        <taxon>Dikarya</taxon>
        <taxon>Basidiomycota</taxon>
        <taxon>Pucciniomycotina</taxon>
        <taxon>Microbotryomycetes</taxon>
        <taxon>Sporidiobolales</taxon>
        <taxon>Sporidiobolaceae</taxon>
        <taxon>Rhodotorula</taxon>
    </lineage>
</organism>
<protein>
    <submittedName>
        <fullName evidence="8">Uncharacterized protein</fullName>
    </submittedName>
</protein>
<evidence type="ECO:0000256" key="7">
    <source>
        <dbReference type="SAM" id="SignalP"/>
    </source>
</evidence>
<keyword evidence="3 7" id="KW-0732">Signal</keyword>
<dbReference type="InterPro" id="IPR008758">
    <property type="entry name" value="Peptidase_S28"/>
</dbReference>
<dbReference type="Gene3D" id="3.40.50.1820">
    <property type="entry name" value="alpha/beta hydrolase"/>
    <property type="match status" value="2"/>
</dbReference>
<dbReference type="OMA" id="HYAEHFG"/>
<evidence type="ECO:0000256" key="3">
    <source>
        <dbReference type="ARBA" id="ARBA00022729"/>
    </source>
</evidence>
<evidence type="ECO:0000256" key="4">
    <source>
        <dbReference type="ARBA" id="ARBA00022801"/>
    </source>
</evidence>
<keyword evidence="4" id="KW-0378">Hydrolase</keyword>
<dbReference type="Pfam" id="PF05577">
    <property type="entry name" value="Peptidase_S28"/>
    <property type="match status" value="1"/>
</dbReference>
<reference evidence="8 9" key="1">
    <citation type="journal article" date="2015" name="Front. Microbiol.">
        <title>Genome sequence of the plant growth promoting endophytic yeast Rhodotorula graminis WP1.</title>
        <authorList>
            <person name="Firrincieli A."/>
            <person name="Otillar R."/>
            <person name="Salamov A."/>
            <person name="Schmutz J."/>
            <person name="Khan Z."/>
            <person name="Redman R.S."/>
            <person name="Fleck N.D."/>
            <person name="Lindquist E."/>
            <person name="Grigoriev I.V."/>
            <person name="Doty S.L."/>
        </authorList>
    </citation>
    <scope>NUCLEOTIDE SEQUENCE [LARGE SCALE GENOMIC DNA]</scope>
    <source>
        <strain evidence="8 9">WP1</strain>
    </source>
</reference>
<keyword evidence="9" id="KW-1185">Reference proteome</keyword>
<feature type="region of interest" description="Disordered" evidence="6">
    <location>
        <begin position="573"/>
        <end position="603"/>
    </location>
</feature>
<evidence type="ECO:0000256" key="6">
    <source>
        <dbReference type="SAM" id="MobiDB-lite"/>
    </source>
</evidence>
<dbReference type="GO" id="GO:0070008">
    <property type="term" value="F:serine-type exopeptidase activity"/>
    <property type="evidence" value="ECO:0007669"/>
    <property type="project" value="InterPro"/>
</dbReference>
<sequence length="603" mass="65130">MLVVHLALAGLASLAAAEPLLTTRALRDGVPALPLGLHRHLAAQERAAAQLAQGPAWPAGADQLAFSSAETVQDYPAHTFQQLVSHDPAVPPSTPNATFSQRYWFDASHYKPGGPVFLLDGGETDGAGRIPFLRQGILAILSRATHGLGIILEHRYYGESFPVESLSTDDLRFLDTRQSLHDSAHFARTVKIPGLEHVNLTAGSAAPWYYIGGSYAGAKAAFARKLHPDVFDGAIASSAVTTAIVDFWQYYEPIRASAPADCIERLVESTSLVDTMLALNSPFLTPPLKALFGLDNVTSDADFVNALAIPLGSWQARNWDGAVGSSRFDAFCAALTNKTSTAIAASALSDSLVAAFSPTLGATSFPQDPRKAIASLAAYGEYVKQHVAPLCPPDESQDACFGTDEYPGDALDDYEWRSWAYQFCTEWGYFIGAAPEGTPSLVSRLLTVEYTSKICRKAFPPGELNRVPVMPNITAVNQLGGANLSHSRLAFVDGSEDPWLYATPHSPTAPNPHRKDTLKRPFKLIKGGVHHWDENGLPPGRTEPPEIAKIHRAEVDFVQTWVSEWREREGGKGKGRWRWKGALAGGAGDGEGEEGAREVGRWL</sequence>
<accession>A0A0P9EQ07</accession>
<dbReference type="RefSeq" id="XP_018267656.1">
    <property type="nucleotide sequence ID" value="XM_018418357.1"/>
</dbReference>
<dbReference type="GO" id="GO:0006508">
    <property type="term" value="P:proteolysis"/>
    <property type="evidence" value="ECO:0007669"/>
    <property type="project" value="UniProtKB-KW"/>
</dbReference>
<feature type="signal peptide" evidence="7">
    <location>
        <begin position="1"/>
        <end position="17"/>
    </location>
</feature>